<organism evidence="3 4">
    <name type="scientific">Stieleria varia</name>
    <dbReference type="NCBI Taxonomy" id="2528005"/>
    <lineage>
        <taxon>Bacteria</taxon>
        <taxon>Pseudomonadati</taxon>
        <taxon>Planctomycetota</taxon>
        <taxon>Planctomycetia</taxon>
        <taxon>Pirellulales</taxon>
        <taxon>Pirellulaceae</taxon>
        <taxon>Stieleria</taxon>
    </lineage>
</organism>
<sequence precursor="true">MRSTLTFLVALLLSPLAATQAAERFIVRDAKPQAEIVIAENPSRMQRVAAHEFRMQIEKISGARLPIVTAPSGSVVKIFIGESPHNPVNANGLLAGAYRITSGPDWMSLVGNDQDFTPMQPFAKNNSDIPRAQAEWETIVGAPYGMPGRGLYKNRLRLPGDIGKPEGAISAPKETLEIWGLDERGSFNAVCGFLRKLGARWYLPGELGEILPSMKTIPLPQIDETVQPDFPLRQFNFRFSTAGPETSRWVMRLGLRNDERLQIAHGISTMTNHQAVYDAHPDWFAIYGGKTDFKPGDTKCQVCYSNDELFHETVRWARALLDNYQFETVSIMPPDGYTAICQCEQCKGKDSPERNERGLLSDHVWDFVNRVAKEIAKTHPRAKVLNCAYGAYTLPPLKIEKLEPNVQVCIVGGRRPINKAGSKGQGESAPDALRATWEKKTDNPLLNFENYPFTSRGWYLPSFAAHAIGESVNATKDVSAGEDIWLSVAQDFATKDIGFNHFMVYFTARMYWGGRDADVDAMLDEYCRLFYGPAEQEMLAFFSHCEANWSAMDDDKAVADEALALFDKAKAKTAATSVYGQRIALIDDYLKGLRMKTQQLGQKRGPVPKVRLVGDAHDIVVDGKLTEEYWRTCPVAATGRFRELQTGRMPSFGTSFKAGWQGNNLYFAIECDEPFGEKPVSASTRDDDPAIWHGDAIELQLATETHSYYQIAISPAGHVVDLDRGAGKSFGWDSKAEVATHIADDHWIVEIRLPITADENDPLNQVIGRHPTQSLPWHINLCRQRIRDDGQELSAFSPTGTSGFHEPMKFAQFYDGKSHQFESDPDVTDFAIRFLDATKQRKADGFLAIAKLKNNTDLQRSAALEQAALLDRDNAETIIARIPIESVQKAAQMQHLLAQRDASRLISQFAQEDFTRWPFWKRGDGYRLRGRAFFVIEDGEKAESDFANALPWISDQRTRDSVLLSMAQNRERNLNDDEAALKAFRAIVTDRQRIGSADEYGALQGIARIQTRRGQFDQALLTLQRAGLDKLRGTWRENILRSIEEVNEARRNAEK</sequence>
<dbReference type="OrthoDB" id="5136785at2"/>
<dbReference type="InterPro" id="IPR032287">
    <property type="entry name" value="DUF4838"/>
</dbReference>
<feature type="signal peptide" evidence="1">
    <location>
        <begin position="1"/>
        <end position="21"/>
    </location>
</feature>
<dbReference type="EMBL" id="SJPN01000002">
    <property type="protein sequence ID" value="TWU06179.1"/>
    <property type="molecule type" value="Genomic_DNA"/>
</dbReference>
<keyword evidence="4" id="KW-1185">Reference proteome</keyword>
<dbReference type="PANTHER" id="PTHR47406">
    <property type="entry name" value="COAGULATION FACTOR 5/8 TYPE, C-TERMINAL"/>
    <property type="match status" value="1"/>
</dbReference>
<feature type="domain" description="Carbohydrate-binding" evidence="2">
    <location>
        <begin position="621"/>
        <end position="768"/>
    </location>
</feature>
<protein>
    <recommendedName>
        <fullName evidence="2">Carbohydrate-binding domain-containing protein</fullName>
    </recommendedName>
</protein>
<evidence type="ECO:0000313" key="4">
    <source>
        <dbReference type="Proteomes" id="UP000320176"/>
    </source>
</evidence>
<dbReference type="PANTHER" id="PTHR47406:SF2">
    <property type="entry name" value="ALPHA GLUCURONIDASE N-TERMINAL DOMAIN-CONTAINING PROTEIN"/>
    <property type="match status" value="1"/>
</dbReference>
<dbReference type="GO" id="GO:0004553">
    <property type="term" value="F:hydrolase activity, hydrolyzing O-glycosyl compounds"/>
    <property type="evidence" value="ECO:0007669"/>
    <property type="project" value="InterPro"/>
</dbReference>
<name>A0A5C6B4E0_9BACT</name>
<dbReference type="Pfam" id="PF16126">
    <property type="entry name" value="DUF4838"/>
    <property type="match status" value="1"/>
</dbReference>
<dbReference type="InterPro" id="IPR011990">
    <property type="entry name" value="TPR-like_helical_dom_sf"/>
</dbReference>
<comment type="caution">
    <text evidence="3">The sequence shown here is derived from an EMBL/GenBank/DDBJ whole genome shotgun (WGS) entry which is preliminary data.</text>
</comment>
<evidence type="ECO:0000256" key="1">
    <source>
        <dbReference type="SAM" id="SignalP"/>
    </source>
</evidence>
<dbReference type="SUPFAM" id="SSF48452">
    <property type="entry name" value="TPR-like"/>
    <property type="match status" value="1"/>
</dbReference>
<dbReference type="InterPro" id="IPR010502">
    <property type="entry name" value="Carb-bd_dom_fam9"/>
</dbReference>
<dbReference type="Proteomes" id="UP000320176">
    <property type="component" value="Unassembled WGS sequence"/>
</dbReference>
<feature type="chain" id="PRO_5022733022" description="Carbohydrate-binding domain-containing protein" evidence="1">
    <location>
        <begin position="22"/>
        <end position="1055"/>
    </location>
</feature>
<dbReference type="RefSeq" id="WP_146519296.1">
    <property type="nucleotide sequence ID" value="NZ_CP151726.1"/>
</dbReference>
<dbReference type="GO" id="GO:0016052">
    <property type="term" value="P:carbohydrate catabolic process"/>
    <property type="evidence" value="ECO:0007669"/>
    <property type="project" value="InterPro"/>
</dbReference>
<dbReference type="Gene3D" id="2.60.40.1190">
    <property type="match status" value="1"/>
</dbReference>
<evidence type="ECO:0000313" key="3">
    <source>
        <dbReference type="EMBL" id="TWU06179.1"/>
    </source>
</evidence>
<dbReference type="GO" id="GO:0030246">
    <property type="term" value="F:carbohydrate binding"/>
    <property type="evidence" value="ECO:0007669"/>
    <property type="project" value="InterPro"/>
</dbReference>
<gene>
    <name evidence="3" type="ORF">Pla52n_18990</name>
</gene>
<evidence type="ECO:0000259" key="2">
    <source>
        <dbReference type="Pfam" id="PF06452"/>
    </source>
</evidence>
<reference evidence="3 4" key="1">
    <citation type="submission" date="2019-02" db="EMBL/GenBank/DDBJ databases">
        <title>Deep-cultivation of Planctomycetes and their phenomic and genomic characterization uncovers novel biology.</title>
        <authorList>
            <person name="Wiegand S."/>
            <person name="Jogler M."/>
            <person name="Boedeker C."/>
            <person name="Pinto D."/>
            <person name="Vollmers J."/>
            <person name="Rivas-Marin E."/>
            <person name="Kohn T."/>
            <person name="Peeters S.H."/>
            <person name="Heuer A."/>
            <person name="Rast P."/>
            <person name="Oberbeckmann S."/>
            <person name="Bunk B."/>
            <person name="Jeske O."/>
            <person name="Meyerdierks A."/>
            <person name="Storesund J.E."/>
            <person name="Kallscheuer N."/>
            <person name="Luecker S."/>
            <person name="Lage O.M."/>
            <person name="Pohl T."/>
            <person name="Merkel B.J."/>
            <person name="Hornburger P."/>
            <person name="Mueller R.-W."/>
            <person name="Bruemmer F."/>
            <person name="Labrenz M."/>
            <person name="Spormann A.M."/>
            <person name="Op Den Camp H."/>
            <person name="Overmann J."/>
            <person name="Amann R."/>
            <person name="Jetten M.S.M."/>
            <person name="Mascher T."/>
            <person name="Medema M.H."/>
            <person name="Devos D.P."/>
            <person name="Kaster A.-K."/>
            <person name="Ovreas L."/>
            <person name="Rohde M."/>
            <person name="Galperin M.Y."/>
            <person name="Jogler C."/>
        </authorList>
    </citation>
    <scope>NUCLEOTIDE SEQUENCE [LARGE SCALE GENOMIC DNA]</scope>
    <source>
        <strain evidence="3 4">Pla52n</strain>
    </source>
</reference>
<accession>A0A5C6B4E0</accession>
<dbReference type="CDD" id="cd09620">
    <property type="entry name" value="CBM9_like_3"/>
    <property type="match status" value="1"/>
</dbReference>
<proteinExistence type="predicted"/>
<keyword evidence="1" id="KW-0732">Signal</keyword>
<dbReference type="Pfam" id="PF06452">
    <property type="entry name" value="CBM9_1"/>
    <property type="match status" value="1"/>
</dbReference>
<dbReference type="SUPFAM" id="SSF49344">
    <property type="entry name" value="CBD9-like"/>
    <property type="match status" value="1"/>
</dbReference>
<dbReference type="AlphaFoldDB" id="A0A5C6B4E0"/>